<keyword evidence="3" id="KW-1185">Reference proteome</keyword>
<protein>
    <recommendedName>
        <fullName evidence="4">PGG domain-containing protein</fullName>
    </recommendedName>
</protein>
<dbReference type="Gene3D" id="1.25.40.20">
    <property type="entry name" value="Ankyrin repeat-containing domain"/>
    <property type="match status" value="2"/>
</dbReference>
<feature type="transmembrane region" description="Helical" evidence="1">
    <location>
        <begin position="245"/>
        <end position="266"/>
    </location>
</feature>
<dbReference type="InterPro" id="IPR036770">
    <property type="entry name" value="Ankyrin_rpt-contain_sf"/>
</dbReference>
<evidence type="ECO:0000313" key="3">
    <source>
        <dbReference type="Proteomes" id="UP000701853"/>
    </source>
</evidence>
<evidence type="ECO:0008006" key="4">
    <source>
        <dbReference type="Google" id="ProtNLM"/>
    </source>
</evidence>
<comment type="caution">
    <text evidence="2">The sequence shown here is derived from an EMBL/GenBank/DDBJ whole genome shotgun (WGS) entry which is preliminary data.</text>
</comment>
<dbReference type="PANTHER" id="PTHR24128">
    <property type="entry name" value="HOMEOBOX PROTEIN WARIAI"/>
    <property type="match status" value="1"/>
</dbReference>
<sequence>MSMSDSLREAAATGNIDAFYALIQKDPYMLELIYHIPFIHTPLHIAANEGQIKLAMEMTNLKPSFARKLSQDGFSPMHLAFRNACPECIEDVTVRDETALHLALKNDHIEAFNLLTGWLQSNHRRGANELEKKVIKWSDDDGNTVLHIAAIKEQHPVVGGHDQRNVGGCDASYNSSLPIIFKPTERCLARFKHLLGEETRKSGTTVMNPDMYYGFWVYNLIAYGLPVLLRVFLLSHVPHVLLIPLYYLSVSYFYSMTIISPSSFWVDVNYILANVIAAFRSPPLMDVTQLQGIQTIT</sequence>
<name>A0A8J5YKV2_9ROSI</name>
<keyword evidence="1" id="KW-0472">Membrane</keyword>
<organism evidence="2 3">
    <name type="scientific">Gossypium anomalum</name>
    <dbReference type="NCBI Taxonomy" id="47600"/>
    <lineage>
        <taxon>Eukaryota</taxon>
        <taxon>Viridiplantae</taxon>
        <taxon>Streptophyta</taxon>
        <taxon>Embryophyta</taxon>
        <taxon>Tracheophyta</taxon>
        <taxon>Spermatophyta</taxon>
        <taxon>Magnoliopsida</taxon>
        <taxon>eudicotyledons</taxon>
        <taxon>Gunneridae</taxon>
        <taxon>Pentapetalae</taxon>
        <taxon>rosids</taxon>
        <taxon>malvids</taxon>
        <taxon>Malvales</taxon>
        <taxon>Malvaceae</taxon>
        <taxon>Malvoideae</taxon>
        <taxon>Gossypium</taxon>
    </lineage>
</organism>
<dbReference type="AlphaFoldDB" id="A0A8J5YKV2"/>
<keyword evidence="1" id="KW-0812">Transmembrane</keyword>
<gene>
    <name evidence="2" type="ORF">CXB51_020976</name>
</gene>
<keyword evidence="1" id="KW-1133">Transmembrane helix</keyword>
<reference evidence="2 3" key="1">
    <citation type="journal article" date="2021" name="bioRxiv">
        <title>The Gossypium anomalum genome as a resource for cotton improvement and evolutionary analysis of hybrid incompatibility.</title>
        <authorList>
            <person name="Grover C.E."/>
            <person name="Yuan D."/>
            <person name="Arick M.A."/>
            <person name="Miller E.R."/>
            <person name="Hu G."/>
            <person name="Peterson D.G."/>
            <person name="Wendel J.F."/>
            <person name="Udall J.A."/>
        </authorList>
    </citation>
    <scope>NUCLEOTIDE SEQUENCE [LARGE SCALE GENOMIC DNA]</scope>
    <source>
        <strain evidence="2">JFW-Udall</strain>
        <tissue evidence="2">Leaf</tissue>
    </source>
</reference>
<dbReference type="EMBL" id="JAHUZN010000008">
    <property type="protein sequence ID" value="KAG8487409.1"/>
    <property type="molecule type" value="Genomic_DNA"/>
</dbReference>
<proteinExistence type="predicted"/>
<evidence type="ECO:0000256" key="1">
    <source>
        <dbReference type="SAM" id="Phobius"/>
    </source>
</evidence>
<dbReference type="SUPFAM" id="SSF48403">
    <property type="entry name" value="Ankyrin repeat"/>
    <property type="match status" value="1"/>
</dbReference>
<feature type="transmembrane region" description="Helical" evidence="1">
    <location>
        <begin position="211"/>
        <end position="233"/>
    </location>
</feature>
<accession>A0A8J5YKV2</accession>
<dbReference type="Proteomes" id="UP000701853">
    <property type="component" value="Chromosome 8"/>
</dbReference>
<dbReference type="PANTHER" id="PTHR24128:SF60">
    <property type="entry name" value="ALPHA-LATROTOXIN-LHE1A-LIKE"/>
    <property type="match status" value="1"/>
</dbReference>
<dbReference type="OrthoDB" id="674805at2759"/>
<evidence type="ECO:0000313" key="2">
    <source>
        <dbReference type="EMBL" id="KAG8487409.1"/>
    </source>
</evidence>